<dbReference type="Proteomes" id="UP000011087">
    <property type="component" value="Unassembled WGS sequence"/>
</dbReference>
<evidence type="ECO:0000259" key="2">
    <source>
        <dbReference type="PROSITE" id="PS50195"/>
    </source>
</evidence>
<dbReference type="OrthoDB" id="430293at2759"/>
<dbReference type="EMBL" id="JH993128">
    <property type="protein sequence ID" value="EKX33809.1"/>
    <property type="molecule type" value="Genomic_DNA"/>
</dbReference>
<dbReference type="InterPro" id="IPR001683">
    <property type="entry name" value="PX_dom"/>
</dbReference>
<evidence type="ECO:0000313" key="5">
    <source>
        <dbReference type="Proteomes" id="UP000011087"/>
    </source>
</evidence>
<dbReference type="HOGENOM" id="CLU_964563_0_0_1"/>
<dbReference type="RefSeq" id="XP_005820789.1">
    <property type="nucleotide sequence ID" value="XM_005820732.1"/>
</dbReference>
<sequence length="289" mass="32889">MATWNLESVGTKGYGGGGNYFCARAAKAFLKKQGEKEAENYDGVGVFKDPLYDTVYGQCTSSTRPVKLDNKDAVSSLFQPTELEQALAVARASCQQNNGSHSRHNGNCNGHSRHRDPERNSLENVEVTFEEPFVQRGGRKGGSMPLVCLGSGEHVVYVLQVGYNGRRWSVERRYREFDLLDKELQRVWGREPSVRLAEFPSKVWVGKMSRDVAQQRKTELEVYMKCLLDQPRIVRESDELRAFLELPPRTDLRPMPTISRPRDVQRVQAGMMESPRRTRADRDFDEVSL</sequence>
<evidence type="ECO:0000313" key="4">
    <source>
        <dbReference type="EnsemblProtists" id="EKX33809"/>
    </source>
</evidence>
<accession>L1ID41</accession>
<evidence type="ECO:0000313" key="3">
    <source>
        <dbReference type="EMBL" id="EKX33809.1"/>
    </source>
</evidence>
<reference evidence="4" key="3">
    <citation type="submission" date="2015-06" db="UniProtKB">
        <authorList>
            <consortium name="EnsemblProtists"/>
        </authorList>
    </citation>
    <scope>IDENTIFICATION</scope>
</reference>
<name>L1ID41_GUITC</name>
<dbReference type="InterPro" id="IPR036871">
    <property type="entry name" value="PX_dom_sf"/>
</dbReference>
<reference evidence="3 5" key="1">
    <citation type="journal article" date="2012" name="Nature">
        <title>Algal genomes reveal evolutionary mosaicism and the fate of nucleomorphs.</title>
        <authorList>
            <consortium name="DOE Joint Genome Institute"/>
            <person name="Curtis B.A."/>
            <person name="Tanifuji G."/>
            <person name="Burki F."/>
            <person name="Gruber A."/>
            <person name="Irimia M."/>
            <person name="Maruyama S."/>
            <person name="Arias M.C."/>
            <person name="Ball S.G."/>
            <person name="Gile G.H."/>
            <person name="Hirakawa Y."/>
            <person name="Hopkins J.F."/>
            <person name="Kuo A."/>
            <person name="Rensing S.A."/>
            <person name="Schmutz J."/>
            <person name="Symeonidi A."/>
            <person name="Elias M."/>
            <person name="Eveleigh R.J."/>
            <person name="Herman E.K."/>
            <person name="Klute M.J."/>
            <person name="Nakayama T."/>
            <person name="Obornik M."/>
            <person name="Reyes-Prieto A."/>
            <person name="Armbrust E.V."/>
            <person name="Aves S.J."/>
            <person name="Beiko R.G."/>
            <person name="Coutinho P."/>
            <person name="Dacks J.B."/>
            <person name="Durnford D.G."/>
            <person name="Fast N.M."/>
            <person name="Green B.R."/>
            <person name="Grisdale C.J."/>
            <person name="Hempel F."/>
            <person name="Henrissat B."/>
            <person name="Hoppner M.P."/>
            <person name="Ishida K."/>
            <person name="Kim E."/>
            <person name="Koreny L."/>
            <person name="Kroth P.G."/>
            <person name="Liu Y."/>
            <person name="Malik S.B."/>
            <person name="Maier U.G."/>
            <person name="McRose D."/>
            <person name="Mock T."/>
            <person name="Neilson J.A."/>
            <person name="Onodera N.T."/>
            <person name="Poole A.M."/>
            <person name="Pritham E.J."/>
            <person name="Richards T.A."/>
            <person name="Rocap G."/>
            <person name="Roy S.W."/>
            <person name="Sarai C."/>
            <person name="Schaack S."/>
            <person name="Shirato S."/>
            <person name="Slamovits C.H."/>
            <person name="Spencer D.F."/>
            <person name="Suzuki S."/>
            <person name="Worden A.Z."/>
            <person name="Zauner S."/>
            <person name="Barry K."/>
            <person name="Bell C."/>
            <person name="Bharti A.K."/>
            <person name="Crow J.A."/>
            <person name="Grimwood J."/>
            <person name="Kramer R."/>
            <person name="Lindquist E."/>
            <person name="Lucas S."/>
            <person name="Salamov A."/>
            <person name="McFadden G.I."/>
            <person name="Lane C.E."/>
            <person name="Keeling P.J."/>
            <person name="Gray M.W."/>
            <person name="Grigoriev I.V."/>
            <person name="Archibald J.M."/>
        </authorList>
    </citation>
    <scope>NUCLEOTIDE SEQUENCE</scope>
    <source>
        <strain evidence="3 5">CCMP2712</strain>
    </source>
</reference>
<dbReference type="PANTHER" id="PTHR22775:SF3">
    <property type="entry name" value="SORTING NEXIN-13"/>
    <property type="match status" value="1"/>
</dbReference>
<gene>
    <name evidence="3" type="ORF">GUITHDRAFT_119980</name>
</gene>
<dbReference type="GO" id="GO:0035091">
    <property type="term" value="F:phosphatidylinositol binding"/>
    <property type="evidence" value="ECO:0007669"/>
    <property type="project" value="InterPro"/>
</dbReference>
<feature type="region of interest" description="Disordered" evidence="1">
    <location>
        <begin position="96"/>
        <end position="119"/>
    </location>
</feature>
<dbReference type="PANTHER" id="PTHR22775">
    <property type="entry name" value="SORTING NEXIN"/>
    <property type="match status" value="1"/>
</dbReference>
<dbReference type="SUPFAM" id="SSF64268">
    <property type="entry name" value="PX domain"/>
    <property type="match status" value="1"/>
</dbReference>
<dbReference type="SMART" id="SM00312">
    <property type="entry name" value="PX"/>
    <property type="match status" value="1"/>
</dbReference>
<dbReference type="PaxDb" id="55529-EKX33809"/>
<dbReference type="CDD" id="cd06093">
    <property type="entry name" value="PX_domain"/>
    <property type="match status" value="1"/>
</dbReference>
<feature type="domain" description="PX" evidence="2">
    <location>
        <begin position="135"/>
        <end position="250"/>
    </location>
</feature>
<feature type="compositionally biased region" description="Polar residues" evidence="1">
    <location>
        <begin position="96"/>
        <end position="110"/>
    </location>
</feature>
<organism evidence="3">
    <name type="scientific">Guillardia theta (strain CCMP2712)</name>
    <name type="common">Cryptophyte</name>
    <dbReference type="NCBI Taxonomy" id="905079"/>
    <lineage>
        <taxon>Eukaryota</taxon>
        <taxon>Cryptophyceae</taxon>
        <taxon>Pyrenomonadales</taxon>
        <taxon>Geminigeraceae</taxon>
        <taxon>Guillardia</taxon>
    </lineage>
</organism>
<dbReference type="EnsemblProtists" id="EKX33809">
    <property type="protein sequence ID" value="EKX33809"/>
    <property type="gene ID" value="GUITHDRAFT_119980"/>
</dbReference>
<dbReference type="KEGG" id="gtt:GUITHDRAFT_119980"/>
<dbReference type="Gene3D" id="3.30.1520.10">
    <property type="entry name" value="Phox-like domain"/>
    <property type="match status" value="1"/>
</dbReference>
<feature type="region of interest" description="Disordered" evidence="1">
    <location>
        <begin position="269"/>
        <end position="289"/>
    </location>
</feature>
<dbReference type="PROSITE" id="PS50195">
    <property type="entry name" value="PX"/>
    <property type="match status" value="1"/>
</dbReference>
<dbReference type="Pfam" id="PF00787">
    <property type="entry name" value="PX"/>
    <property type="match status" value="1"/>
</dbReference>
<dbReference type="AlphaFoldDB" id="L1ID41"/>
<evidence type="ECO:0000256" key="1">
    <source>
        <dbReference type="SAM" id="MobiDB-lite"/>
    </source>
</evidence>
<reference evidence="5" key="2">
    <citation type="submission" date="2012-11" db="EMBL/GenBank/DDBJ databases">
        <authorList>
            <person name="Kuo A."/>
            <person name="Curtis B.A."/>
            <person name="Tanifuji G."/>
            <person name="Burki F."/>
            <person name="Gruber A."/>
            <person name="Irimia M."/>
            <person name="Maruyama S."/>
            <person name="Arias M.C."/>
            <person name="Ball S.G."/>
            <person name="Gile G.H."/>
            <person name="Hirakawa Y."/>
            <person name="Hopkins J.F."/>
            <person name="Rensing S.A."/>
            <person name="Schmutz J."/>
            <person name="Symeonidi A."/>
            <person name="Elias M."/>
            <person name="Eveleigh R.J."/>
            <person name="Herman E.K."/>
            <person name="Klute M.J."/>
            <person name="Nakayama T."/>
            <person name="Obornik M."/>
            <person name="Reyes-Prieto A."/>
            <person name="Armbrust E.V."/>
            <person name="Aves S.J."/>
            <person name="Beiko R.G."/>
            <person name="Coutinho P."/>
            <person name="Dacks J.B."/>
            <person name="Durnford D.G."/>
            <person name="Fast N.M."/>
            <person name="Green B.R."/>
            <person name="Grisdale C."/>
            <person name="Hempe F."/>
            <person name="Henrissat B."/>
            <person name="Hoppner M.P."/>
            <person name="Ishida K.-I."/>
            <person name="Kim E."/>
            <person name="Koreny L."/>
            <person name="Kroth P.G."/>
            <person name="Liu Y."/>
            <person name="Malik S.-B."/>
            <person name="Maier U.G."/>
            <person name="McRose D."/>
            <person name="Mock T."/>
            <person name="Neilson J.A."/>
            <person name="Onodera N.T."/>
            <person name="Poole A.M."/>
            <person name="Pritham E.J."/>
            <person name="Richards T.A."/>
            <person name="Rocap G."/>
            <person name="Roy S.W."/>
            <person name="Sarai C."/>
            <person name="Schaack S."/>
            <person name="Shirato S."/>
            <person name="Slamovits C.H."/>
            <person name="Spencer D.F."/>
            <person name="Suzuki S."/>
            <person name="Worden A.Z."/>
            <person name="Zauner S."/>
            <person name="Barry K."/>
            <person name="Bell C."/>
            <person name="Bharti A.K."/>
            <person name="Crow J.A."/>
            <person name="Grimwood J."/>
            <person name="Kramer R."/>
            <person name="Lindquist E."/>
            <person name="Lucas S."/>
            <person name="Salamov A."/>
            <person name="McFadden G.I."/>
            <person name="Lane C.E."/>
            <person name="Keeling P.J."/>
            <person name="Gray M.W."/>
            <person name="Grigoriev I.V."/>
            <person name="Archibald J.M."/>
        </authorList>
    </citation>
    <scope>NUCLEOTIDE SEQUENCE</scope>
    <source>
        <strain evidence="5">CCMP2712</strain>
    </source>
</reference>
<proteinExistence type="predicted"/>
<keyword evidence="5" id="KW-1185">Reference proteome</keyword>
<dbReference type="GeneID" id="17290572"/>
<protein>
    <recommendedName>
        <fullName evidence="2">PX domain-containing protein</fullName>
    </recommendedName>
</protein>